<feature type="compositionally biased region" description="Low complexity" evidence="1">
    <location>
        <begin position="47"/>
        <end position="58"/>
    </location>
</feature>
<gene>
    <name evidence="2" type="ORF">BGW38_008393</name>
</gene>
<organism evidence="2 3">
    <name type="scientific">Lunasporangiospora selenospora</name>
    <dbReference type="NCBI Taxonomy" id="979761"/>
    <lineage>
        <taxon>Eukaryota</taxon>
        <taxon>Fungi</taxon>
        <taxon>Fungi incertae sedis</taxon>
        <taxon>Mucoromycota</taxon>
        <taxon>Mortierellomycotina</taxon>
        <taxon>Mortierellomycetes</taxon>
        <taxon>Mortierellales</taxon>
        <taxon>Mortierellaceae</taxon>
        <taxon>Lunasporangiospora</taxon>
    </lineage>
</organism>
<dbReference type="Proteomes" id="UP000780801">
    <property type="component" value="Unassembled WGS sequence"/>
</dbReference>
<accession>A0A9P6K9P1</accession>
<evidence type="ECO:0000313" key="3">
    <source>
        <dbReference type="Proteomes" id="UP000780801"/>
    </source>
</evidence>
<dbReference type="AlphaFoldDB" id="A0A9P6K9P1"/>
<name>A0A9P6K9P1_9FUNG</name>
<dbReference type="EMBL" id="JAABOA010005775">
    <property type="protein sequence ID" value="KAF9573705.1"/>
    <property type="molecule type" value="Genomic_DNA"/>
</dbReference>
<comment type="caution">
    <text evidence="2">The sequence shown here is derived from an EMBL/GenBank/DDBJ whole genome shotgun (WGS) entry which is preliminary data.</text>
</comment>
<evidence type="ECO:0000313" key="2">
    <source>
        <dbReference type="EMBL" id="KAF9573705.1"/>
    </source>
</evidence>
<keyword evidence="3" id="KW-1185">Reference proteome</keyword>
<feature type="non-terminal residue" evidence="2">
    <location>
        <position position="234"/>
    </location>
</feature>
<feature type="compositionally biased region" description="Basic and acidic residues" evidence="1">
    <location>
        <begin position="180"/>
        <end position="225"/>
    </location>
</feature>
<sequence length="234" mass="25484">MTSNTMNFGPEWMRRFPPKSAQSQNDLLPREPSPLQDWGQPPLTPMSGSGVLSSTGSATAGGAGSVSQPAFSYSSVAANNVRSATGPSSTSSSLLDNQLADAIPATDTLNPFKYSKEFMLSLFKPVGFPIEFERHEYATSEEALLPMSSHPFTDQELKILSGNVNSEVARRVIQPNDGGPQERERGQGQRRESVSNSDHHGKDRDHSGRHDRSDRPSHSRGHDSKYQGSGSRTR</sequence>
<evidence type="ECO:0000256" key="1">
    <source>
        <dbReference type="SAM" id="MobiDB-lite"/>
    </source>
</evidence>
<protein>
    <submittedName>
        <fullName evidence="2">Uncharacterized protein</fullName>
    </submittedName>
</protein>
<proteinExistence type="predicted"/>
<feature type="region of interest" description="Disordered" evidence="1">
    <location>
        <begin position="1"/>
        <end position="66"/>
    </location>
</feature>
<feature type="region of interest" description="Disordered" evidence="1">
    <location>
        <begin position="169"/>
        <end position="234"/>
    </location>
</feature>
<dbReference type="OrthoDB" id="6415790at2759"/>
<reference evidence="2" key="1">
    <citation type="journal article" date="2020" name="Fungal Divers.">
        <title>Resolving the Mortierellaceae phylogeny through synthesis of multi-gene phylogenetics and phylogenomics.</title>
        <authorList>
            <person name="Vandepol N."/>
            <person name="Liber J."/>
            <person name="Desiro A."/>
            <person name="Na H."/>
            <person name="Kennedy M."/>
            <person name="Barry K."/>
            <person name="Grigoriev I.V."/>
            <person name="Miller A.N."/>
            <person name="O'Donnell K."/>
            <person name="Stajich J.E."/>
            <person name="Bonito G."/>
        </authorList>
    </citation>
    <scope>NUCLEOTIDE SEQUENCE</scope>
    <source>
        <strain evidence="2">KOD1015</strain>
    </source>
</reference>